<keyword evidence="3" id="KW-0804">Transcription</keyword>
<dbReference type="Gene3D" id="1.10.357.10">
    <property type="entry name" value="Tetracycline Repressor, domain 2"/>
    <property type="match status" value="1"/>
</dbReference>
<evidence type="ECO:0000256" key="2">
    <source>
        <dbReference type="ARBA" id="ARBA00023125"/>
    </source>
</evidence>
<feature type="DNA-binding region" description="H-T-H motif" evidence="4">
    <location>
        <begin position="29"/>
        <end position="48"/>
    </location>
</feature>
<dbReference type="PANTHER" id="PTHR30055:SF234">
    <property type="entry name" value="HTH-TYPE TRANSCRIPTIONAL REGULATOR BETI"/>
    <property type="match status" value="1"/>
</dbReference>
<evidence type="ECO:0000256" key="1">
    <source>
        <dbReference type="ARBA" id="ARBA00023015"/>
    </source>
</evidence>
<dbReference type="Pfam" id="PF00440">
    <property type="entry name" value="TetR_N"/>
    <property type="match status" value="1"/>
</dbReference>
<evidence type="ECO:0000256" key="3">
    <source>
        <dbReference type="ARBA" id="ARBA00023163"/>
    </source>
</evidence>
<evidence type="ECO:0000313" key="7">
    <source>
        <dbReference type="Proteomes" id="UP001560045"/>
    </source>
</evidence>
<dbReference type="InterPro" id="IPR001647">
    <property type="entry name" value="HTH_TetR"/>
</dbReference>
<dbReference type="SUPFAM" id="SSF48498">
    <property type="entry name" value="Tetracyclin repressor-like, C-terminal domain"/>
    <property type="match status" value="1"/>
</dbReference>
<protein>
    <submittedName>
        <fullName evidence="6">TetR/AcrR family transcriptional regulator</fullName>
    </submittedName>
</protein>
<evidence type="ECO:0000256" key="4">
    <source>
        <dbReference type="PROSITE-ProRule" id="PRU00335"/>
    </source>
</evidence>
<keyword evidence="2 4" id="KW-0238">DNA-binding</keyword>
<keyword evidence="7" id="KW-1185">Reference proteome</keyword>
<gene>
    <name evidence="6" type="ORF">ABQ292_13985</name>
</gene>
<dbReference type="InterPro" id="IPR050109">
    <property type="entry name" value="HTH-type_TetR-like_transc_reg"/>
</dbReference>
<feature type="domain" description="HTH tetR-type" evidence="5">
    <location>
        <begin position="6"/>
        <end position="66"/>
    </location>
</feature>
<proteinExistence type="predicted"/>
<evidence type="ECO:0000259" key="5">
    <source>
        <dbReference type="PROSITE" id="PS50977"/>
    </source>
</evidence>
<dbReference type="PROSITE" id="PS50977">
    <property type="entry name" value="HTH_TETR_2"/>
    <property type="match status" value="1"/>
</dbReference>
<dbReference type="InterPro" id="IPR009057">
    <property type="entry name" value="Homeodomain-like_sf"/>
</dbReference>
<comment type="caution">
    <text evidence="6">The sequence shown here is derived from an EMBL/GenBank/DDBJ whole genome shotgun (WGS) entry which is preliminary data.</text>
</comment>
<dbReference type="SUPFAM" id="SSF46689">
    <property type="entry name" value="Homeodomain-like"/>
    <property type="match status" value="1"/>
</dbReference>
<name>A0ABV3XFW5_9ACTN</name>
<dbReference type="Proteomes" id="UP001560045">
    <property type="component" value="Unassembled WGS sequence"/>
</dbReference>
<keyword evidence="1" id="KW-0805">Transcription regulation</keyword>
<reference evidence="6 7" key="1">
    <citation type="submission" date="2024-06" db="EMBL/GenBank/DDBJ databases">
        <title>Draft genome sequence of Geodermatophilus badlandi, a novel member of the Geodermatophilaceae isolated from badland sedimentary rocks in the Red desert, Wyoming, USA.</title>
        <authorList>
            <person name="Ben Tekaya S."/>
            <person name="Nouioui I."/>
            <person name="Flores G.M."/>
            <person name="Shaal M.N."/>
            <person name="Bredoire F."/>
            <person name="Basile F."/>
            <person name="Van Diepen L."/>
            <person name="Ward N.L."/>
        </authorList>
    </citation>
    <scope>NUCLEOTIDE SEQUENCE [LARGE SCALE GENOMIC DNA]</scope>
    <source>
        <strain evidence="6 7">WL48A</strain>
    </source>
</reference>
<dbReference type="PANTHER" id="PTHR30055">
    <property type="entry name" value="HTH-TYPE TRANSCRIPTIONAL REGULATOR RUTR"/>
    <property type="match status" value="1"/>
</dbReference>
<dbReference type="InterPro" id="IPR036271">
    <property type="entry name" value="Tet_transcr_reg_TetR-rel_C_sf"/>
</dbReference>
<sequence>MNARGSTSRDAIVRAALAGARDRGWEEISMQEVRLRAGVSNGSLFHHFPTRQDLESAVVAAGLVEHDGALLVELRMSTGAREGVRGVVVRHLAWVRENPRVAVLLLSARPPALRAAVPPEVVEDSRRFFAEVAAWLRRHGWSGQPALPVVNALWLGPANDVARGWLTAGGEEPAGAVAAVVADAAWHALRAHLRVDA</sequence>
<evidence type="ECO:0000313" key="6">
    <source>
        <dbReference type="EMBL" id="MEX5719470.1"/>
    </source>
</evidence>
<dbReference type="EMBL" id="JBFNXQ010000041">
    <property type="protein sequence ID" value="MEX5719470.1"/>
    <property type="molecule type" value="Genomic_DNA"/>
</dbReference>
<dbReference type="RefSeq" id="WP_369207337.1">
    <property type="nucleotide sequence ID" value="NZ_JBFNXQ010000041.1"/>
</dbReference>
<accession>A0ABV3XFW5</accession>
<organism evidence="6 7">
    <name type="scientific">Geodermatophilus maliterrae</name>
    <dbReference type="NCBI Taxonomy" id="3162531"/>
    <lineage>
        <taxon>Bacteria</taxon>
        <taxon>Bacillati</taxon>
        <taxon>Actinomycetota</taxon>
        <taxon>Actinomycetes</taxon>
        <taxon>Geodermatophilales</taxon>
        <taxon>Geodermatophilaceae</taxon>
        <taxon>Geodermatophilus</taxon>
    </lineage>
</organism>